<dbReference type="Proteomes" id="UP000605992">
    <property type="component" value="Unassembled WGS sequence"/>
</dbReference>
<protein>
    <submittedName>
        <fullName evidence="1">Uncharacterized protein</fullName>
    </submittedName>
</protein>
<keyword evidence="2" id="KW-1185">Reference proteome</keyword>
<organism evidence="1 2">
    <name type="scientific">Planotetraspora thailandica</name>
    <dbReference type="NCBI Taxonomy" id="487172"/>
    <lineage>
        <taxon>Bacteria</taxon>
        <taxon>Bacillati</taxon>
        <taxon>Actinomycetota</taxon>
        <taxon>Actinomycetes</taxon>
        <taxon>Streptosporangiales</taxon>
        <taxon>Streptosporangiaceae</taxon>
        <taxon>Planotetraspora</taxon>
    </lineage>
</organism>
<dbReference type="AlphaFoldDB" id="A0A8J3Y2B3"/>
<dbReference type="RefSeq" id="WP_203949482.1">
    <property type="nucleotide sequence ID" value="NZ_BOOR01000085.1"/>
</dbReference>
<proteinExistence type="predicted"/>
<evidence type="ECO:0000313" key="2">
    <source>
        <dbReference type="Proteomes" id="UP000605992"/>
    </source>
</evidence>
<gene>
    <name evidence="1" type="ORF">Pth03_78140</name>
</gene>
<reference evidence="1" key="1">
    <citation type="submission" date="2021-01" db="EMBL/GenBank/DDBJ databases">
        <title>Whole genome shotgun sequence of Planotetraspora thailandica NBRC 104271.</title>
        <authorList>
            <person name="Komaki H."/>
            <person name="Tamura T."/>
        </authorList>
    </citation>
    <scope>NUCLEOTIDE SEQUENCE</scope>
    <source>
        <strain evidence="1">NBRC 104271</strain>
    </source>
</reference>
<comment type="caution">
    <text evidence="1">The sequence shown here is derived from an EMBL/GenBank/DDBJ whole genome shotgun (WGS) entry which is preliminary data.</text>
</comment>
<dbReference type="EMBL" id="BOOR01000085">
    <property type="protein sequence ID" value="GII59425.1"/>
    <property type="molecule type" value="Genomic_DNA"/>
</dbReference>
<name>A0A8J3Y2B3_9ACTN</name>
<sequence length="91" mass="10797">MRRYHQPAEVELDGQGFPARFRAWGRTYVVVEEAEPYWEEMLPWWEGENAGKSVEELRVRHFHVRAHGRQRSAVVELVQRGGMWFVEGVED</sequence>
<accession>A0A8J3Y2B3</accession>
<evidence type="ECO:0000313" key="1">
    <source>
        <dbReference type="EMBL" id="GII59425.1"/>
    </source>
</evidence>